<dbReference type="SUPFAM" id="SSF69360">
    <property type="entry name" value="Cell wall binding repeat"/>
    <property type="match status" value="1"/>
</dbReference>
<feature type="signal peptide" evidence="4">
    <location>
        <begin position="1"/>
        <end position="29"/>
    </location>
</feature>
<evidence type="ECO:0000313" key="6">
    <source>
        <dbReference type="Proteomes" id="UP000199820"/>
    </source>
</evidence>
<evidence type="ECO:0000256" key="1">
    <source>
        <dbReference type="ARBA" id="ARBA00022737"/>
    </source>
</evidence>
<dbReference type="PROSITE" id="PS51170">
    <property type="entry name" value="CW"/>
    <property type="match status" value="1"/>
</dbReference>
<dbReference type="EMBL" id="FOIL01000004">
    <property type="protein sequence ID" value="SET05497.1"/>
    <property type="molecule type" value="Genomic_DNA"/>
</dbReference>
<dbReference type="Pfam" id="PF19127">
    <property type="entry name" value="Choline_bind_3"/>
    <property type="match status" value="1"/>
</dbReference>
<evidence type="ECO:0000256" key="3">
    <source>
        <dbReference type="SAM" id="MobiDB-lite"/>
    </source>
</evidence>
<dbReference type="Pfam" id="PF01473">
    <property type="entry name" value="Choline_bind_1"/>
    <property type="match status" value="2"/>
</dbReference>
<organism evidence="5 6">
    <name type="scientific">[Clostridium] aminophilum</name>
    <dbReference type="NCBI Taxonomy" id="1526"/>
    <lineage>
        <taxon>Bacteria</taxon>
        <taxon>Bacillati</taxon>
        <taxon>Bacillota</taxon>
        <taxon>Clostridia</taxon>
        <taxon>Lachnospirales</taxon>
        <taxon>Lachnospiraceae</taxon>
    </lineage>
</organism>
<gene>
    <name evidence="5" type="ORF">SAMN04487771_100428</name>
</gene>
<dbReference type="Gene3D" id="2.10.270.10">
    <property type="entry name" value="Cholin Binding"/>
    <property type="match status" value="2"/>
</dbReference>
<dbReference type="RefSeq" id="WP_074648423.1">
    <property type="nucleotide sequence ID" value="NZ_FOIL01000004.1"/>
</dbReference>
<keyword evidence="6" id="KW-1185">Reference proteome</keyword>
<feature type="repeat" description="Cell wall-binding" evidence="2">
    <location>
        <begin position="299"/>
        <end position="318"/>
    </location>
</feature>
<proteinExistence type="predicted"/>
<dbReference type="Proteomes" id="UP000199820">
    <property type="component" value="Unassembled WGS sequence"/>
</dbReference>
<reference evidence="5 6" key="1">
    <citation type="submission" date="2016-10" db="EMBL/GenBank/DDBJ databases">
        <authorList>
            <person name="de Groot N.N."/>
        </authorList>
    </citation>
    <scope>NUCLEOTIDE SEQUENCE [LARGE SCALE GENOMIC DNA]</scope>
    <source>
        <strain evidence="5 6">KH1P1</strain>
    </source>
</reference>
<dbReference type="InterPro" id="IPR018337">
    <property type="entry name" value="Cell_wall/Cho-bd_repeat"/>
</dbReference>
<protein>
    <submittedName>
        <fullName evidence="5">Putative cell wall binding repeat-containing protein</fullName>
    </submittedName>
</protein>
<sequence length="407" mass="46047">MRFTFSAKKALFTAVAAAAVFAVSVPAYAASKKKEVSVVHFKVNTKEIFDGDTDRIEEDELSTDMVNIKDDAPYSLEKLEFANGGPWKMGQEKTIYATLEINDTDDYRFASGWSDSNIKIDEGSSYVVSKNANRKNQYTLKVSLKLKGLVNDLDVPDDLHWSGKTAKWDKVTGAEYYEVKLLRDSKAVGTYKTKKTTFDLYHGMKKEGDYTFQVRAINKTAKINGDWSDESNDLWISDSKKYTGNEKLKDDLSPDEETRTVPTGDGPSGTLSPNGKIATQGWIQDQAGWRYLEDGSAVANSWRFIDDNWYYMDGRGYMVTGWFNDGTGYFYMNPVSDGYKGSMKTGWVLDNEKWYYTNPVSDGTRGKMMTGYQMINGRWYFFDPTNGELWTSRMTPDGRWAGTDGTL</sequence>
<dbReference type="eggNOG" id="COG5263">
    <property type="taxonomic scope" value="Bacteria"/>
</dbReference>
<evidence type="ECO:0000256" key="2">
    <source>
        <dbReference type="PROSITE-ProRule" id="PRU00591"/>
    </source>
</evidence>
<feature type="region of interest" description="Disordered" evidence="3">
    <location>
        <begin position="246"/>
        <end position="276"/>
    </location>
</feature>
<name>A0A1I0BG01_9FIRM</name>
<dbReference type="OrthoDB" id="2235460at2"/>
<dbReference type="Gene3D" id="2.60.40.10">
    <property type="entry name" value="Immunoglobulins"/>
    <property type="match status" value="1"/>
</dbReference>
<evidence type="ECO:0000313" key="5">
    <source>
        <dbReference type="EMBL" id="SET05497.1"/>
    </source>
</evidence>
<accession>A0A1I0BG01</accession>
<feature type="compositionally biased region" description="Basic and acidic residues" evidence="3">
    <location>
        <begin position="246"/>
        <end position="259"/>
    </location>
</feature>
<dbReference type="InterPro" id="IPR013783">
    <property type="entry name" value="Ig-like_fold"/>
</dbReference>
<keyword evidence="1" id="KW-0677">Repeat</keyword>
<dbReference type="AlphaFoldDB" id="A0A1I0BG01"/>
<evidence type="ECO:0000256" key="4">
    <source>
        <dbReference type="SAM" id="SignalP"/>
    </source>
</evidence>
<feature type="chain" id="PRO_5011548802" evidence="4">
    <location>
        <begin position="30"/>
        <end position="407"/>
    </location>
</feature>
<dbReference type="STRING" id="1526.SAMN02910262_00391"/>
<keyword evidence="4" id="KW-0732">Signal</keyword>